<keyword evidence="3" id="KW-1185">Reference proteome</keyword>
<gene>
    <name evidence="2" type="ORF">I5M07_12135</name>
</gene>
<comment type="caution">
    <text evidence="2">The sequence shown here is derived from an EMBL/GenBank/DDBJ whole genome shotgun (WGS) entry which is preliminary data.</text>
</comment>
<protein>
    <submittedName>
        <fullName evidence="2">DUF502 domain-containing protein</fullName>
    </submittedName>
</protein>
<dbReference type="EMBL" id="JAEHFV010000005">
    <property type="protein sequence ID" value="MBK0370578.1"/>
    <property type="molecule type" value="Genomic_DNA"/>
</dbReference>
<name>A0A934UKH9_9FLAO</name>
<keyword evidence="1" id="KW-0472">Membrane</keyword>
<dbReference type="Proteomes" id="UP000609172">
    <property type="component" value="Unassembled WGS sequence"/>
</dbReference>
<keyword evidence="1" id="KW-1133">Transmembrane helix</keyword>
<evidence type="ECO:0000256" key="1">
    <source>
        <dbReference type="SAM" id="Phobius"/>
    </source>
</evidence>
<sequence length="197" mass="22156">MKNITSILKATFIGGILFLVPVILLIVILEKAYAIIHKVTGPIIHSLPKTLIFGIALQEIIAIVIILFICLVAGIIGRTYYAQKFIDKLENRILNLVPGYSFMKNMNENIMGIEAKEDLKVILAQFDDACQMGFLIENINETHCTIFIPNAPSPWSGSLFFMEKERVKELSITQKEAMASIRKLGFETDKLLKDVLK</sequence>
<feature type="transmembrane region" description="Helical" evidence="1">
    <location>
        <begin position="51"/>
        <end position="76"/>
    </location>
</feature>
<dbReference type="InterPro" id="IPR007462">
    <property type="entry name" value="COV1-like"/>
</dbReference>
<proteinExistence type="predicted"/>
<reference evidence="2" key="1">
    <citation type="submission" date="2020-12" db="EMBL/GenBank/DDBJ databases">
        <title>Bacterial novel species Flavobacterium sp. SE-1-e isolated from soil.</title>
        <authorList>
            <person name="Jung H.-Y."/>
        </authorList>
    </citation>
    <scope>NUCLEOTIDE SEQUENCE</scope>
    <source>
        <strain evidence="2">SE-1-e</strain>
    </source>
</reference>
<dbReference type="AlphaFoldDB" id="A0A934UKH9"/>
<dbReference type="RefSeq" id="WP_200106712.1">
    <property type="nucleotide sequence ID" value="NZ_JAEHFV010000005.1"/>
</dbReference>
<keyword evidence="1" id="KW-0812">Transmembrane</keyword>
<accession>A0A934UKH9</accession>
<feature type="transmembrane region" description="Helical" evidence="1">
    <location>
        <begin position="12"/>
        <end position="36"/>
    </location>
</feature>
<organism evidence="2 3">
    <name type="scientific">Flavobacterium agrisoli</name>
    <dbReference type="NCBI Taxonomy" id="2793066"/>
    <lineage>
        <taxon>Bacteria</taxon>
        <taxon>Pseudomonadati</taxon>
        <taxon>Bacteroidota</taxon>
        <taxon>Flavobacteriia</taxon>
        <taxon>Flavobacteriales</taxon>
        <taxon>Flavobacteriaceae</taxon>
        <taxon>Flavobacterium</taxon>
    </lineage>
</organism>
<evidence type="ECO:0000313" key="2">
    <source>
        <dbReference type="EMBL" id="MBK0370578.1"/>
    </source>
</evidence>
<evidence type="ECO:0000313" key="3">
    <source>
        <dbReference type="Proteomes" id="UP000609172"/>
    </source>
</evidence>
<dbReference type="Pfam" id="PF04367">
    <property type="entry name" value="DUF502"/>
    <property type="match status" value="1"/>
</dbReference>